<protein>
    <submittedName>
        <fullName evidence="1">LOG family protein</fullName>
        <ecNumber evidence="1">3.2.2.-</ecNumber>
    </submittedName>
</protein>
<reference evidence="2" key="1">
    <citation type="journal article" date="2019" name="Int. J. Syst. Evol. Microbiol.">
        <title>The Global Catalogue of Microorganisms (GCM) 10K type strain sequencing project: providing services to taxonomists for standard genome sequencing and annotation.</title>
        <authorList>
            <consortium name="The Broad Institute Genomics Platform"/>
            <consortium name="The Broad Institute Genome Sequencing Center for Infectious Disease"/>
            <person name="Wu L."/>
            <person name="Ma J."/>
        </authorList>
    </citation>
    <scope>NUCLEOTIDE SEQUENCE [LARGE SCALE GENOMIC DNA]</scope>
    <source>
        <strain evidence="2">CGMCC 1.15277</strain>
    </source>
</reference>
<keyword evidence="2" id="KW-1185">Reference proteome</keyword>
<keyword evidence="1" id="KW-0378">Hydrolase</keyword>
<comment type="caution">
    <text evidence="1">The sequence shown here is derived from an EMBL/GenBank/DDBJ whole genome shotgun (WGS) entry which is preliminary data.</text>
</comment>
<dbReference type="RefSeq" id="WP_343884447.1">
    <property type="nucleotide sequence ID" value="NZ_BAAAKI010000002.1"/>
</dbReference>
<dbReference type="PANTHER" id="PTHR43393">
    <property type="entry name" value="CYTOKININ RIBOSIDE 5'-MONOPHOSPHATE PHOSPHORIBOHYDROLASE"/>
    <property type="match status" value="1"/>
</dbReference>
<dbReference type="InterPro" id="IPR052341">
    <property type="entry name" value="LOG_family_nucleotidases"/>
</dbReference>
<gene>
    <name evidence="1" type="ORF">ACFP57_01890</name>
</gene>
<name>A0ABW1WZF9_9ACTN</name>
<keyword evidence="1" id="KW-0326">Glycosidase</keyword>
<dbReference type="Proteomes" id="UP001596266">
    <property type="component" value="Unassembled WGS sequence"/>
</dbReference>
<organism evidence="1 2">
    <name type="scientific">Luteococcus sanguinis</name>
    <dbReference type="NCBI Taxonomy" id="174038"/>
    <lineage>
        <taxon>Bacteria</taxon>
        <taxon>Bacillati</taxon>
        <taxon>Actinomycetota</taxon>
        <taxon>Actinomycetes</taxon>
        <taxon>Propionibacteriales</taxon>
        <taxon>Propionibacteriaceae</taxon>
        <taxon>Luteococcus</taxon>
    </lineage>
</organism>
<accession>A0ABW1WZF9</accession>
<dbReference type="SUPFAM" id="SSF102405">
    <property type="entry name" value="MCP/YpsA-like"/>
    <property type="match status" value="1"/>
</dbReference>
<dbReference type="GO" id="GO:0016798">
    <property type="term" value="F:hydrolase activity, acting on glycosyl bonds"/>
    <property type="evidence" value="ECO:0007669"/>
    <property type="project" value="UniProtKB-KW"/>
</dbReference>
<dbReference type="Gene3D" id="3.40.50.450">
    <property type="match status" value="1"/>
</dbReference>
<evidence type="ECO:0000313" key="1">
    <source>
        <dbReference type="EMBL" id="MFC6395748.1"/>
    </source>
</evidence>
<dbReference type="PANTHER" id="PTHR43393:SF3">
    <property type="entry name" value="LYSINE DECARBOXYLASE-LIKE PROTEIN"/>
    <property type="match status" value="1"/>
</dbReference>
<evidence type="ECO:0000313" key="2">
    <source>
        <dbReference type="Proteomes" id="UP001596266"/>
    </source>
</evidence>
<sequence>MSVENTELDTLVAFDEHLAAGRPLARCIVQSVDLTTRREALRKVDPSGALFLGCDLAPADEQSLRHRGALVFPRLPDLPFNPYRPGLYSPTELYDAVQAGGEYADATDALVYAWHRGQGLRPSIEATLSMALHDHAISDALDEFCDQHPDGASIGIMGGHAAQRGGDDFRAAARLAGTLTRAGRLVMTGGGPGAMEAANLGAWLANQPDALDEAVDMLATAPDFRHDLTAWARAAFSVRERWPDGATSLGIPTWFYGHEPPNAFATGVAKYFSNAIREDTLLQRCKGGIVYLPGAAGTVQEIFQAATGNYYTAAGATTTPMVLVDVEHWTTTLPAWPLLESLGQDKQMGTALFLAQDVDEAAEWLLGRLA</sequence>
<dbReference type="EC" id="3.2.2.-" evidence="1"/>
<proteinExistence type="predicted"/>
<dbReference type="EMBL" id="JBHSUA010000007">
    <property type="protein sequence ID" value="MFC6395748.1"/>
    <property type="molecule type" value="Genomic_DNA"/>
</dbReference>